<dbReference type="OrthoDB" id="284399at2"/>
<dbReference type="EMBL" id="MQWD01000001">
    <property type="protein sequence ID" value="PAP78333.1"/>
    <property type="molecule type" value="Genomic_DNA"/>
</dbReference>
<dbReference type="Pfam" id="PF14019">
    <property type="entry name" value="DUF4235"/>
    <property type="match status" value="1"/>
</dbReference>
<keyword evidence="2" id="KW-1185">Reference proteome</keyword>
<proteinExistence type="predicted"/>
<reference evidence="1 2" key="1">
    <citation type="submission" date="2016-11" db="EMBL/GenBank/DDBJ databases">
        <title>Study of marine rhodopsin-containing bacteria.</title>
        <authorList>
            <person name="Yoshizawa S."/>
            <person name="Kumagai Y."/>
            <person name="Kogure K."/>
        </authorList>
    </citation>
    <scope>NUCLEOTIDE SEQUENCE [LARGE SCALE GENOMIC DNA]</scope>
    <source>
        <strain evidence="1 2">SAORIC-28</strain>
    </source>
</reference>
<dbReference type="RefSeq" id="WP_095512020.1">
    <property type="nucleotide sequence ID" value="NZ_MQWD01000001.1"/>
</dbReference>
<dbReference type="AlphaFoldDB" id="A0A271J4G6"/>
<organism evidence="1 2">
    <name type="scientific">Rubrivirga marina</name>
    <dbReference type="NCBI Taxonomy" id="1196024"/>
    <lineage>
        <taxon>Bacteria</taxon>
        <taxon>Pseudomonadati</taxon>
        <taxon>Rhodothermota</taxon>
        <taxon>Rhodothermia</taxon>
        <taxon>Rhodothermales</taxon>
        <taxon>Rubricoccaceae</taxon>
        <taxon>Rubrivirga</taxon>
    </lineage>
</organism>
<sequence>MLTHKQRWIAVSGLSAMAAAFATRSLLRRSWHAATGEDPPMNPADSDTAWTEAAVWTIAASVVAGLSRLTARRAAAHVLDGSVPDDKFGG</sequence>
<protein>
    <recommendedName>
        <fullName evidence="3">DUF4235 domain-containing protein</fullName>
    </recommendedName>
</protein>
<dbReference type="Proteomes" id="UP000216339">
    <property type="component" value="Unassembled WGS sequence"/>
</dbReference>
<evidence type="ECO:0000313" key="2">
    <source>
        <dbReference type="Proteomes" id="UP000216339"/>
    </source>
</evidence>
<name>A0A271J4G6_9BACT</name>
<comment type="caution">
    <text evidence="1">The sequence shown here is derived from an EMBL/GenBank/DDBJ whole genome shotgun (WGS) entry which is preliminary data.</text>
</comment>
<evidence type="ECO:0008006" key="3">
    <source>
        <dbReference type="Google" id="ProtNLM"/>
    </source>
</evidence>
<evidence type="ECO:0000313" key="1">
    <source>
        <dbReference type="EMBL" id="PAP78333.1"/>
    </source>
</evidence>
<gene>
    <name evidence="1" type="ORF">BSZ37_18860</name>
</gene>
<dbReference type="InterPro" id="IPR025329">
    <property type="entry name" value="DUF4235"/>
</dbReference>
<accession>A0A271J4G6</accession>